<comment type="caution">
    <text evidence="1">The sequence shown here is derived from an EMBL/GenBank/DDBJ whole genome shotgun (WGS) entry which is preliminary data.</text>
</comment>
<dbReference type="Proteomes" id="UP000185770">
    <property type="component" value="Unassembled WGS sequence"/>
</dbReference>
<dbReference type="RefSeq" id="WP_073532720.1">
    <property type="nucleotide sequence ID" value="NZ_MJAO01000014.1"/>
</dbReference>
<gene>
    <name evidence="1" type="ORF">BHU62_14720</name>
</gene>
<proteinExistence type="predicted"/>
<organism evidence="1 2">
    <name type="scientific">Serratia marcescens</name>
    <dbReference type="NCBI Taxonomy" id="615"/>
    <lineage>
        <taxon>Bacteria</taxon>
        <taxon>Pseudomonadati</taxon>
        <taxon>Pseudomonadota</taxon>
        <taxon>Gammaproteobacteria</taxon>
        <taxon>Enterobacterales</taxon>
        <taxon>Yersiniaceae</taxon>
        <taxon>Serratia</taxon>
    </lineage>
</organism>
<reference evidence="1 2" key="1">
    <citation type="submission" date="2016-09" db="EMBL/GenBank/DDBJ databases">
        <title>Serratia marcescens MSU-97 and epiphytic antimycotic-producing bacteria.</title>
        <authorList>
            <person name="Matilla M.A."/>
        </authorList>
    </citation>
    <scope>NUCLEOTIDE SEQUENCE [LARGE SCALE GENOMIC DNA]</scope>
    <source>
        <strain evidence="1 2">MSU-97</strain>
    </source>
</reference>
<dbReference type="EMBL" id="MJAO01000014">
    <property type="protein sequence ID" value="OKB65905.1"/>
    <property type="molecule type" value="Genomic_DNA"/>
</dbReference>
<evidence type="ECO:0000313" key="2">
    <source>
        <dbReference type="Proteomes" id="UP000185770"/>
    </source>
</evidence>
<dbReference type="OrthoDB" id="8613670at2"/>
<protein>
    <submittedName>
        <fullName evidence="1">Uncharacterized protein</fullName>
    </submittedName>
</protein>
<accession>A0A1Q4NYI7</accession>
<sequence>MTDNLHPGWKPEFGIIYTWFGMDKNGKIGVFVNNCWGEIPDVILNDGGAEGILDAISEYVHEESDVFTSFPLDKNGDFVVDMFPAWTGPKTKEKVKQLYNDSLSKTNPLSYANLPVNKGFYIYYAVEGSFPGEDYPVGYDGNTEMGDYYRYLVPTVFGSINDFPDELKSGIAVSDTIDFTVDRLIANKSISKHFKTMYGQ</sequence>
<dbReference type="AlphaFoldDB" id="A0A1Q4NYI7"/>
<name>A0A1Q4NYI7_SERMA</name>
<evidence type="ECO:0000313" key="1">
    <source>
        <dbReference type="EMBL" id="OKB65905.1"/>
    </source>
</evidence>